<dbReference type="PROSITE" id="PS50181">
    <property type="entry name" value="FBOX"/>
    <property type="match status" value="1"/>
</dbReference>
<dbReference type="EMBL" id="KN822977">
    <property type="protein sequence ID" value="KIO29876.1"/>
    <property type="molecule type" value="Genomic_DNA"/>
</dbReference>
<proteinExistence type="predicted"/>
<protein>
    <recommendedName>
        <fullName evidence="2">F-box domain-containing protein</fullName>
    </recommendedName>
</protein>
<dbReference type="SUPFAM" id="SSF81383">
    <property type="entry name" value="F-box domain"/>
    <property type="match status" value="1"/>
</dbReference>
<dbReference type="Proteomes" id="UP000054248">
    <property type="component" value="Unassembled WGS sequence"/>
</dbReference>
<feature type="region of interest" description="Disordered" evidence="1">
    <location>
        <begin position="338"/>
        <end position="418"/>
    </location>
</feature>
<evidence type="ECO:0000313" key="3">
    <source>
        <dbReference type="EMBL" id="KIO29876.1"/>
    </source>
</evidence>
<dbReference type="AlphaFoldDB" id="A0A0C3QNZ1"/>
<dbReference type="HOGENOM" id="CLU_657550_0_0_1"/>
<gene>
    <name evidence="3" type="ORF">M407DRAFT_5902</name>
</gene>
<sequence length="418" mass="47189">MSSIKSDLGSQDQNPSDPSETLQDLPVEILLNILKLSDSMSTLHSVSSVSKHLHDVANFLLYRHIELHHGHRAIFLLSTLIDSPELGRHIQSFDCSALPSRCRFVDFIADSYDLRPSELAVRALRDAVRITSLVVAVDVVLDLNATGWLKLFEGPIKLRKLVLWGKNLSHEEKVHASRRTEWTTMIVDVLKAQPSITEVEIKGVEPLDIPQHLNPADLPNLRTLTASTTGALQLVLKGGHRSPRSITLKGNITIKQVQKTIFDLIPDGTVVEEFTWQGPITGAQPVAGRDQAPRISAFLSELAAKFPNVRSIELPRRKGLWRREDWPRAEWIQAVQKFGEEEKESEEEDEEGDGGEDGTGDEDGNELEVWEEYEQEYGLADVDEDEDEEWKEDQYEEPDQRVFENDLSPLGINHRCYP</sequence>
<evidence type="ECO:0000256" key="1">
    <source>
        <dbReference type="SAM" id="MobiDB-lite"/>
    </source>
</evidence>
<dbReference type="InterPro" id="IPR001810">
    <property type="entry name" value="F-box_dom"/>
</dbReference>
<feature type="region of interest" description="Disordered" evidence="1">
    <location>
        <begin position="1"/>
        <end position="21"/>
    </location>
</feature>
<name>A0A0C3QNZ1_9AGAM</name>
<feature type="compositionally biased region" description="Acidic residues" evidence="1">
    <location>
        <begin position="341"/>
        <end position="397"/>
    </location>
</feature>
<reference evidence="4" key="2">
    <citation type="submission" date="2015-01" db="EMBL/GenBank/DDBJ databases">
        <title>Evolutionary Origins and Diversification of the Mycorrhizal Mutualists.</title>
        <authorList>
            <consortium name="DOE Joint Genome Institute"/>
            <consortium name="Mycorrhizal Genomics Consortium"/>
            <person name="Kohler A."/>
            <person name="Kuo A."/>
            <person name="Nagy L.G."/>
            <person name="Floudas D."/>
            <person name="Copeland A."/>
            <person name="Barry K.W."/>
            <person name="Cichocki N."/>
            <person name="Veneault-Fourrey C."/>
            <person name="LaButti K."/>
            <person name="Lindquist E.A."/>
            <person name="Lipzen A."/>
            <person name="Lundell T."/>
            <person name="Morin E."/>
            <person name="Murat C."/>
            <person name="Riley R."/>
            <person name="Ohm R."/>
            <person name="Sun H."/>
            <person name="Tunlid A."/>
            <person name="Henrissat B."/>
            <person name="Grigoriev I.V."/>
            <person name="Hibbett D.S."/>
            <person name="Martin F."/>
        </authorList>
    </citation>
    <scope>NUCLEOTIDE SEQUENCE [LARGE SCALE GENOMIC DNA]</scope>
    <source>
        <strain evidence="4">MUT 4182</strain>
    </source>
</reference>
<accession>A0A0C3QNZ1</accession>
<evidence type="ECO:0000259" key="2">
    <source>
        <dbReference type="PROSITE" id="PS50181"/>
    </source>
</evidence>
<dbReference type="Pfam" id="PF12937">
    <property type="entry name" value="F-box-like"/>
    <property type="match status" value="1"/>
</dbReference>
<keyword evidence="4" id="KW-1185">Reference proteome</keyword>
<dbReference type="InterPro" id="IPR036047">
    <property type="entry name" value="F-box-like_dom_sf"/>
</dbReference>
<organism evidence="3 4">
    <name type="scientific">Tulasnella calospora MUT 4182</name>
    <dbReference type="NCBI Taxonomy" id="1051891"/>
    <lineage>
        <taxon>Eukaryota</taxon>
        <taxon>Fungi</taxon>
        <taxon>Dikarya</taxon>
        <taxon>Basidiomycota</taxon>
        <taxon>Agaricomycotina</taxon>
        <taxon>Agaricomycetes</taxon>
        <taxon>Cantharellales</taxon>
        <taxon>Tulasnellaceae</taxon>
        <taxon>Tulasnella</taxon>
    </lineage>
</organism>
<reference evidence="3 4" key="1">
    <citation type="submission" date="2014-04" db="EMBL/GenBank/DDBJ databases">
        <authorList>
            <consortium name="DOE Joint Genome Institute"/>
            <person name="Kuo A."/>
            <person name="Girlanda M."/>
            <person name="Perotto S."/>
            <person name="Kohler A."/>
            <person name="Nagy L.G."/>
            <person name="Floudas D."/>
            <person name="Copeland A."/>
            <person name="Barry K.W."/>
            <person name="Cichocki N."/>
            <person name="Veneault-Fourrey C."/>
            <person name="LaButti K."/>
            <person name="Lindquist E.A."/>
            <person name="Lipzen A."/>
            <person name="Lundell T."/>
            <person name="Morin E."/>
            <person name="Murat C."/>
            <person name="Sun H."/>
            <person name="Tunlid A."/>
            <person name="Henrissat B."/>
            <person name="Grigoriev I.V."/>
            <person name="Hibbett D.S."/>
            <person name="Martin F."/>
            <person name="Nordberg H.P."/>
            <person name="Cantor M.N."/>
            <person name="Hua S.X."/>
        </authorList>
    </citation>
    <scope>NUCLEOTIDE SEQUENCE [LARGE SCALE GENOMIC DNA]</scope>
    <source>
        <strain evidence="3 4">MUT 4182</strain>
    </source>
</reference>
<feature type="domain" description="F-box" evidence="2">
    <location>
        <begin position="19"/>
        <end position="65"/>
    </location>
</feature>
<dbReference type="OrthoDB" id="2522477at2759"/>
<evidence type="ECO:0000313" key="4">
    <source>
        <dbReference type="Proteomes" id="UP000054248"/>
    </source>
</evidence>